<dbReference type="Proteomes" id="UP000266152">
    <property type="component" value="Unassembled WGS sequence"/>
</dbReference>
<feature type="chain" id="PRO_5017335188" evidence="1">
    <location>
        <begin position="17"/>
        <end position="192"/>
    </location>
</feature>
<protein>
    <submittedName>
        <fullName evidence="2">Cell wall</fullName>
    </submittedName>
</protein>
<comment type="caution">
    <text evidence="2">The sequence shown here is derived from an EMBL/GenBank/DDBJ whole genome shotgun (WGS) entry which is preliminary data.</text>
</comment>
<sequence>MRFFIILAAVACFAIASPRSTQSKANQEVSTFQIVYNNRSQKVKAANNTLYIGSSKQRACCNQMNAEDAATFFLQDKELFLYSPGNPKQQVIVDSPKCKAHARYSIGSRSDINKKANKGWRIDSNGGLTFNGSSLMTCGGSNLARDVLVYDGNNQPDKSCRNLTTKATNIRQPTSCLYTGEGQVVSYYCLSN</sequence>
<proteinExistence type="predicted"/>
<dbReference type="AlphaFoldDB" id="A0A395RTS5"/>
<reference evidence="2 3" key="1">
    <citation type="journal article" date="2018" name="PLoS Pathog.">
        <title>Evolution of structural diversity of trichothecenes, a family of toxins produced by plant pathogenic and entomopathogenic fungi.</title>
        <authorList>
            <person name="Proctor R.H."/>
            <person name="McCormick S.P."/>
            <person name="Kim H.S."/>
            <person name="Cardoza R.E."/>
            <person name="Stanley A.M."/>
            <person name="Lindo L."/>
            <person name="Kelly A."/>
            <person name="Brown D.W."/>
            <person name="Lee T."/>
            <person name="Vaughan M.M."/>
            <person name="Alexander N.J."/>
            <person name="Busman M."/>
            <person name="Gutierrez S."/>
        </authorList>
    </citation>
    <scope>NUCLEOTIDE SEQUENCE [LARGE SCALE GENOMIC DNA]</scope>
    <source>
        <strain evidence="2 3">NRRL 3299</strain>
    </source>
</reference>
<feature type="signal peptide" evidence="1">
    <location>
        <begin position="1"/>
        <end position="16"/>
    </location>
</feature>
<accession>A0A395RTS5</accession>
<dbReference type="EMBL" id="PXOF01000129">
    <property type="protein sequence ID" value="RGP63511.1"/>
    <property type="molecule type" value="Genomic_DNA"/>
</dbReference>
<keyword evidence="3" id="KW-1185">Reference proteome</keyword>
<gene>
    <name evidence="2" type="ORF">FSPOR_8564</name>
</gene>
<evidence type="ECO:0000313" key="3">
    <source>
        <dbReference type="Proteomes" id="UP000266152"/>
    </source>
</evidence>
<name>A0A395RTS5_FUSSP</name>
<evidence type="ECO:0000313" key="2">
    <source>
        <dbReference type="EMBL" id="RGP63511.1"/>
    </source>
</evidence>
<evidence type="ECO:0000256" key="1">
    <source>
        <dbReference type="SAM" id="SignalP"/>
    </source>
</evidence>
<keyword evidence="1" id="KW-0732">Signal</keyword>
<organism evidence="2 3">
    <name type="scientific">Fusarium sporotrichioides</name>
    <dbReference type="NCBI Taxonomy" id="5514"/>
    <lineage>
        <taxon>Eukaryota</taxon>
        <taxon>Fungi</taxon>
        <taxon>Dikarya</taxon>
        <taxon>Ascomycota</taxon>
        <taxon>Pezizomycotina</taxon>
        <taxon>Sordariomycetes</taxon>
        <taxon>Hypocreomycetidae</taxon>
        <taxon>Hypocreales</taxon>
        <taxon>Nectriaceae</taxon>
        <taxon>Fusarium</taxon>
    </lineage>
</organism>